<dbReference type="RefSeq" id="WP_298404368.1">
    <property type="nucleotide sequence ID" value="NZ_JBFSHR010000015.1"/>
</dbReference>
<gene>
    <name evidence="4" type="ORF">AB6A68_06045</name>
</gene>
<keyword evidence="4" id="KW-0808">Transferase</keyword>
<proteinExistence type="predicted"/>
<dbReference type="Pfam" id="PF01757">
    <property type="entry name" value="Acyl_transf_3"/>
    <property type="match status" value="1"/>
</dbReference>
<keyword evidence="2" id="KW-0472">Membrane</keyword>
<feature type="transmembrane region" description="Helical" evidence="2">
    <location>
        <begin position="177"/>
        <end position="196"/>
    </location>
</feature>
<dbReference type="EC" id="2.3.-.-" evidence="4"/>
<keyword evidence="5" id="KW-1185">Reference proteome</keyword>
<organism evidence="4 5">
    <name type="scientific">Ferrimicrobium acidiphilum</name>
    <dbReference type="NCBI Taxonomy" id="121039"/>
    <lineage>
        <taxon>Bacteria</taxon>
        <taxon>Bacillati</taxon>
        <taxon>Actinomycetota</taxon>
        <taxon>Acidimicrobiia</taxon>
        <taxon>Acidimicrobiales</taxon>
        <taxon>Acidimicrobiaceae</taxon>
        <taxon>Ferrimicrobium</taxon>
    </lineage>
</organism>
<dbReference type="Proteomes" id="UP001560267">
    <property type="component" value="Unassembled WGS sequence"/>
</dbReference>
<feature type="transmembrane region" description="Helical" evidence="2">
    <location>
        <begin position="208"/>
        <end position="228"/>
    </location>
</feature>
<dbReference type="InterPro" id="IPR050879">
    <property type="entry name" value="Acyltransferase_3"/>
</dbReference>
<feature type="transmembrane region" description="Helical" evidence="2">
    <location>
        <begin position="31"/>
        <end position="49"/>
    </location>
</feature>
<accession>A0ABV3Y1X9</accession>
<keyword evidence="2" id="KW-1133">Transmembrane helix</keyword>
<keyword evidence="2" id="KW-0812">Transmembrane</keyword>
<feature type="transmembrane region" description="Helical" evidence="2">
    <location>
        <begin position="95"/>
        <end position="114"/>
    </location>
</feature>
<feature type="transmembrane region" description="Helical" evidence="2">
    <location>
        <begin position="273"/>
        <end position="294"/>
    </location>
</feature>
<dbReference type="GO" id="GO:0016746">
    <property type="term" value="F:acyltransferase activity"/>
    <property type="evidence" value="ECO:0007669"/>
    <property type="project" value="UniProtKB-KW"/>
</dbReference>
<protein>
    <submittedName>
        <fullName evidence="4">Acyltransferase family protein</fullName>
        <ecNumber evidence="4">2.3.-.-</ecNumber>
    </submittedName>
</protein>
<name>A0ABV3Y1X9_9ACTN</name>
<feature type="region of interest" description="Disordered" evidence="1">
    <location>
        <begin position="1"/>
        <end position="22"/>
    </location>
</feature>
<dbReference type="EMBL" id="JBFSHR010000015">
    <property type="protein sequence ID" value="MEX6429400.1"/>
    <property type="molecule type" value="Genomic_DNA"/>
</dbReference>
<dbReference type="PANTHER" id="PTHR23028">
    <property type="entry name" value="ACETYLTRANSFERASE"/>
    <property type="match status" value="1"/>
</dbReference>
<evidence type="ECO:0000313" key="4">
    <source>
        <dbReference type="EMBL" id="MEX6429400.1"/>
    </source>
</evidence>
<evidence type="ECO:0000259" key="3">
    <source>
        <dbReference type="Pfam" id="PF01757"/>
    </source>
</evidence>
<comment type="caution">
    <text evidence="4">The sequence shown here is derived from an EMBL/GenBank/DDBJ whole genome shotgun (WGS) entry which is preliminary data.</text>
</comment>
<feature type="transmembrane region" description="Helical" evidence="2">
    <location>
        <begin position="306"/>
        <end position="327"/>
    </location>
</feature>
<dbReference type="InterPro" id="IPR002656">
    <property type="entry name" value="Acyl_transf_3_dom"/>
</dbReference>
<evidence type="ECO:0000313" key="5">
    <source>
        <dbReference type="Proteomes" id="UP001560267"/>
    </source>
</evidence>
<feature type="transmembrane region" description="Helical" evidence="2">
    <location>
        <begin position="339"/>
        <end position="359"/>
    </location>
</feature>
<evidence type="ECO:0000256" key="1">
    <source>
        <dbReference type="SAM" id="MobiDB-lite"/>
    </source>
</evidence>
<dbReference type="PANTHER" id="PTHR23028:SF53">
    <property type="entry name" value="ACYL_TRANSF_3 DOMAIN-CONTAINING PROTEIN"/>
    <property type="match status" value="1"/>
</dbReference>
<reference evidence="4 5" key="1">
    <citation type="submission" date="2024-07" db="EMBL/GenBank/DDBJ databases">
        <title>Draft Genome Sequence of Ferrimicrobium acidiphilum Strain YE2023, Isolated from a Pulp of Bioleach Reactor.</title>
        <authorList>
            <person name="Elkina Y.A."/>
            <person name="Bulaeva A.G."/>
            <person name="Beletsky A.V."/>
            <person name="Mardanov A.V."/>
        </authorList>
    </citation>
    <scope>NUCLEOTIDE SEQUENCE [LARGE SCALE GENOMIC DNA]</scope>
    <source>
        <strain evidence="4 5">YE2023</strain>
    </source>
</reference>
<feature type="transmembrane region" description="Helical" evidence="2">
    <location>
        <begin position="149"/>
        <end position="170"/>
    </location>
</feature>
<evidence type="ECO:0000256" key="2">
    <source>
        <dbReference type="SAM" id="Phobius"/>
    </source>
</evidence>
<sequence length="404" mass="45438">METAPTKDEKSQSSPGVAHSERPERLPRLSALRIFAAVGVVLCHVGYYFTSVRVLRKVEVYGYSGVEFFFLLSGFVLTWAWQYRQLELRQFWWRRVAKLYPITLVLMVFAYLALPQYERIPGTKGKVLELTLLQAWWPEQRVYFGGNGVSWSLSCEIFFYLAFPFVLAGLRRLRTRGFWIVVGVTLTVLVAAPVAASAAGTAQPMRYWLFFVFPPYQFGFFLIGMLMARSISQGLRLPRPTLIFAAALGWLALLVGVGAVYSLDHTHGLPRPLVLLAALPAFAGLLAAAVSKDLRRQHSFLTSRTLGYLGVVSFELYLVHKPLFLWAQPIGLWNNSGGLNGSLVFLGFLGVALLVAIALHHLMQVPIERVLTRSSHPLRWSQRRFRRLSSSVHAHLPEAFGLDS</sequence>
<feature type="transmembrane region" description="Helical" evidence="2">
    <location>
        <begin position="240"/>
        <end position="261"/>
    </location>
</feature>
<feature type="transmembrane region" description="Helical" evidence="2">
    <location>
        <begin position="61"/>
        <end position="83"/>
    </location>
</feature>
<feature type="domain" description="Acyltransferase 3" evidence="3">
    <location>
        <begin position="29"/>
        <end position="360"/>
    </location>
</feature>
<keyword evidence="4" id="KW-0012">Acyltransferase</keyword>
<feature type="compositionally biased region" description="Basic and acidic residues" evidence="1">
    <location>
        <begin position="1"/>
        <end position="11"/>
    </location>
</feature>